<reference evidence="1" key="2">
    <citation type="submission" date="2020-11" db="EMBL/GenBank/DDBJ databases">
        <authorList>
            <person name="McCartney M.A."/>
            <person name="Auch B."/>
            <person name="Kono T."/>
            <person name="Mallez S."/>
            <person name="Becker A."/>
            <person name="Gohl D.M."/>
            <person name="Silverstein K.A.T."/>
            <person name="Koren S."/>
            <person name="Bechman K.B."/>
            <person name="Herman A."/>
            <person name="Abrahante J.E."/>
            <person name="Garbe J."/>
        </authorList>
    </citation>
    <scope>NUCLEOTIDE SEQUENCE</scope>
    <source>
        <strain evidence="1">Duluth1</strain>
        <tissue evidence="1">Whole animal</tissue>
    </source>
</reference>
<organism evidence="1 2">
    <name type="scientific">Dreissena polymorpha</name>
    <name type="common">Zebra mussel</name>
    <name type="synonym">Mytilus polymorpha</name>
    <dbReference type="NCBI Taxonomy" id="45954"/>
    <lineage>
        <taxon>Eukaryota</taxon>
        <taxon>Metazoa</taxon>
        <taxon>Spiralia</taxon>
        <taxon>Lophotrochozoa</taxon>
        <taxon>Mollusca</taxon>
        <taxon>Bivalvia</taxon>
        <taxon>Autobranchia</taxon>
        <taxon>Heteroconchia</taxon>
        <taxon>Euheterodonta</taxon>
        <taxon>Imparidentia</taxon>
        <taxon>Neoheterodontei</taxon>
        <taxon>Myida</taxon>
        <taxon>Dreissenoidea</taxon>
        <taxon>Dreissenidae</taxon>
        <taxon>Dreissena</taxon>
    </lineage>
</organism>
<dbReference type="EMBL" id="JAIWYP010000004">
    <property type="protein sequence ID" value="KAH3830974.1"/>
    <property type="molecule type" value="Genomic_DNA"/>
</dbReference>
<evidence type="ECO:0000313" key="2">
    <source>
        <dbReference type="Proteomes" id="UP000828390"/>
    </source>
</evidence>
<reference evidence="1" key="1">
    <citation type="journal article" date="2019" name="bioRxiv">
        <title>The Genome of the Zebra Mussel, Dreissena polymorpha: A Resource for Invasive Species Research.</title>
        <authorList>
            <person name="McCartney M.A."/>
            <person name="Auch B."/>
            <person name="Kono T."/>
            <person name="Mallez S."/>
            <person name="Zhang Y."/>
            <person name="Obille A."/>
            <person name="Becker A."/>
            <person name="Abrahante J.E."/>
            <person name="Garbe J."/>
            <person name="Badalamenti J.P."/>
            <person name="Herman A."/>
            <person name="Mangelson H."/>
            <person name="Liachko I."/>
            <person name="Sullivan S."/>
            <person name="Sone E.D."/>
            <person name="Koren S."/>
            <person name="Silverstein K.A.T."/>
            <person name="Beckman K.B."/>
            <person name="Gohl D.M."/>
        </authorList>
    </citation>
    <scope>NUCLEOTIDE SEQUENCE</scope>
    <source>
        <strain evidence="1">Duluth1</strain>
        <tissue evidence="1">Whole animal</tissue>
    </source>
</reference>
<dbReference type="AlphaFoldDB" id="A0A9D4K1G8"/>
<evidence type="ECO:0000313" key="1">
    <source>
        <dbReference type="EMBL" id="KAH3830974.1"/>
    </source>
</evidence>
<keyword evidence="2" id="KW-1185">Reference proteome</keyword>
<protein>
    <submittedName>
        <fullName evidence="1">Uncharacterized protein</fullName>
    </submittedName>
</protein>
<dbReference type="Proteomes" id="UP000828390">
    <property type="component" value="Unassembled WGS sequence"/>
</dbReference>
<proteinExistence type="predicted"/>
<name>A0A9D4K1G8_DREPO</name>
<gene>
    <name evidence="1" type="ORF">DPMN_104233</name>
</gene>
<sequence length="88" mass="10105">MWTKQQTNPTLQHWAEVVITRIGIHVDKTKDQFTEDSNDSFNNSLSFAGCYYLKLKPSNLTSISCCDCQCYSLPNISLPQRLEQSYLP</sequence>
<comment type="caution">
    <text evidence="1">The sequence shown here is derived from an EMBL/GenBank/DDBJ whole genome shotgun (WGS) entry which is preliminary data.</text>
</comment>
<accession>A0A9D4K1G8</accession>